<keyword evidence="10" id="KW-0325">Glycoprotein</keyword>
<dbReference type="PANTHER" id="PTHR48062:SF52">
    <property type="entry name" value="RECEPTOR-LIKE PROTEIN 8-RELATED"/>
    <property type="match status" value="1"/>
</dbReference>
<keyword evidence="9" id="KW-0472">Membrane</keyword>
<dbReference type="Proteomes" id="UP000607653">
    <property type="component" value="Unassembled WGS sequence"/>
</dbReference>
<dbReference type="Gene3D" id="3.80.10.10">
    <property type="entry name" value="Ribonuclease Inhibitor"/>
    <property type="match status" value="1"/>
</dbReference>
<evidence type="ECO:0000256" key="1">
    <source>
        <dbReference type="ARBA" id="ARBA00004236"/>
    </source>
</evidence>
<keyword evidence="7" id="KW-0677">Repeat</keyword>
<sequence length="219" mass="24765">MSSNALQGSIPWSFGQVTPFTSVILDLSNNNLTGEIPSTLTRSDASLQYLSLSYNNLHGEILSFEFNMSSLECMELNNNGFTGMILSSLSYSFNLKILNIRKNKLRGIIPSWISKFSNLGALLLGGNHFEGHIPSQLCEMQKLGVLDLSSNSLSWGIPRCVNNTSFWKEDYGNASGSSMYLTVYWETYNFYTRGNDYLENDDKRLNCFHHKKHGILFQR</sequence>
<dbReference type="InterPro" id="IPR051502">
    <property type="entry name" value="RLP_Defense_Trigger"/>
</dbReference>
<dbReference type="InterPro" id="IPR001611">
    <property type="entry name" value="Leu-rich_rpt"/>
</dbReference>
<accession>A0A822XJK0</accession>
<dbReference type="SUPFAM" id="SSF52058">
    <property type="entry name" value="L domain-like"/>
    <property type="match status" value="1"/>
</dbReference>
<keyword evidence="3" id="KW-1003">Cell membrane</keyword>
<evidence type="ECO:0000256" key="11">
    <source>
        <dbReference type="ARBA" id="ARBA00037847"/>
    </source>
</evidence>
<dbReference type="PANTHER" id="PTHR48062">
    <property type="entry name" value="RECEPTOR-LIKE PROTEIN 14"/>
    <property type="match status" value="1"/>
</dbReference>
<evidence type="ECO:0000256" key="6">
    <source>
        <dbReference type="ARBA" id="ARBA00022729"/>
    </source>
</evidence>
<name>A0A822XJK0_NELNU</name>
<dbReference type="InterPro" id="IPR032675">
    <property type="entry name" value="LRR_dom_sf"/>
</dbReference>
<dbReference type="Pfam" id="PF00560">
    <property type="entry name" value="LRR_1"/>
    <property type="match status" value="4"/>
</dbReference>
<evidence type="ECO:0000256" key="5">
    <source>
        <dbReference type="ARBA" id="ARBA00022692"/>
    </source>
</evidence>
<gene>
    <name evidence="12" type="ORF">HUJ06_020794</name>
</gene>
<protein>
    <submittedName>
        <fullName evidence="12">Uncharacterized protein</fullName>
    </submittedName>
</protein>
<evidence type="ECO:0000256" key="4">
    <source>
        <dbReference type="ARBA" id="ARBA00022614"/>
    </source>
</evidence>
<reference evidence="12 13" key="1">
    <citation type="journal article" date="2020" name="Mol. Biol. Evol.">
        <title>Distinct Expression and Methylation Patterns for Genes with Different Fates following a Single Whole-Genome Duplication in Flowering Plants.</title>
        <authorList>
            <person name="Shi T."/>
            <person name="Rahmani R.S."/>
            <person name="Gugger P.F."/>
            <person name="Wang M."/>
            <person name="Li H."/>
            <person name="Zhang Y."/>
            <person name="Li Z."/>
            <person name="Wang Q."/>
            <person name="Van de Peer Y."/>
            <person name="Marchal K."/>
            <person name="Chen J."/>
        </authorList>
    </citation>
    <scope>NUCLEOTIDE SEQUENCE [LARGE SCALE GENOMIC DNA]</scope>
    <source>
        <tissue evidence="12">Leaf</tissue>
    </source>
</reference>
<evidence type="ECO:0000256" key="7">
    <source>
        <dbReference type="ARBA" id="ARBA00022737"/>
    </source>
</evidence>
<evidence type="ECO:0000256" key="10">
    <source>
        <dbReference type="ARBA" id="ARBA00023180"/>
    </source>
</evidence>
<dbReference type="EMBL" id="DUZY01000001">
    <property type="protein sequence ID" value="DAD19331.1"/>
    <property type="molecule type" value="Genomic_DNA"/>
</dbReference>
<keyword evidence="4" id="KW-0433">Leucine-rich repeat</keyword>
<comment type="similarity">
    <text evidence="2">Belongs to the RLP family.</text>
</comment>
<dbReference type="FunFam" id="3.80.10.10:FF:000041">
    <property type="entry name" value="LRR receptor-like serine/threonine-protein kinase ERECTA"/>
    <property type="match status" value="1"/>
</dbReference>
<organism evidence="12 13">
    <name type="scientific">Nelumbo nucifera</name>
    <name type="common">Sacred lotus</name>
    <dbReference type="NCBI Taxonomy" id="4432"/>
    <lineage>
        <taxon>Eukaryota</taxon>
        <taxon>Viridiplantae</taxon>
        <taxon>Streptophyta</taxon>
        <taxon>Embryophyta</taxon>
        <taxon>Tracheophyta</taxon>
        <taxon>Spermatophyta</taxon>
        <taxon>Magnoliopsida</taxon>
        <taxon>Proteales</taxon>
        <taxon>Nelumbonaceae</taxon>
        <taxon>Nelumbo</taxon>
    </lineage>
</organism>
<evidence type="ECO:0000256" key="3">
    <source>
        <dbReference type="ARBA" id="ARBA00022475"/>
    </source>
</evidence>
<dbReference type="AlphaFoldDB" id="A0A822XJK0"/>
<keyword evidence="5" id="KW-0812">Transmembrane</keyword>
<evidence type="ECO:0000313" key="13">
    <source>
        <dbReference type="Proteomes" id="UP000607653"/>
    </source>
</evidence>
<evidence type="ECO:0000256" key="2">
    <source>
        <dbReference type="ARBA" id="ARBA00009592"/>
    </source>
</evidence>
<evidence type="ECO:0000256" key="9">
    <source>
        <dbReference type="ARBA" id="ARBA00023136"/>
    </source>
</evidence>
<keyword evidence="13" id="KW-1185">Reference proteome</keyword>
<comment type="subcellular location">
    <subcellularLocation>
        <location evidence="1">Cell membrane</location>
    </subcellularLocation>
    <subcellularLocation>
        <location evidence="11">Endomembrane system</location>
        <topology evidence="11">Single-pass membrane protein</topology>
    </subcellularLocation>
</comment>
<proteinExistence type="inferred from homology"/>
<keyword evidence="8" id="KW-1133">Transmembrane helix</keyword>
<evidence type="ECO:0000313" key="12">
    <source>
        <dbReference type="EMBL" id="DAD19331.1"/>
    </source>
</evidence>
<comment type="caution">
    <text evidence="12">The sequence shown here is derived from an EMBL/GenBank/DDBJ whole genome shotgun (WGS) entry which is preliminary data.</text>
</comment>
<keyword evidence="6" id="KW-0732">Signal</keyword>
<evidence type="ECO:0000256" key="8">
    <source>
        <dbReference type="ARBA" id="ARBA00022989"/>
    </source>
</evidence>